<feature type="transmembrane region" description="Helical" evidence="1">
    <location>
        <begin position="267"/>
        <end position="287"/>
    </location>
</feature>
<dbReference type="KEGG" id="abas:ACPOL_5383"/>
<feature type="transmembrane region" description="Helical" evidence="1">
    <location>
        <begin position="422"/>
        <end position="444"/>
    </location>
</feature>
<dbReference type="RefSeq" id="WP_114209366.1">
    <property type="nucleotide sequence ID" value="NZ_CP030840.1"/>
</dbReference>
<proteinExistence type="predicted"/>
<sequence>MAGLTDFGGNFEERFILGSMARSQYAAVVRMRAQMLVNSLRSTRGRFELGARIFGSAFLALVWLGIGVGCGAVAHEIASDRSLNYLPMLLWPVLIMWQTLPLMLASTQENVDFSVLRRFPVSFGSYSLLYLSFGIFDPSSLMGGIALFGIWIGLVTAQGSLALPAAVALGVFGLFNFLLTRMIFIWIERWLAKRRSKEILGMVMLFLFLGLQLLNPALHRGSQHAASMNRAELMTAANMVGRVQRLFPPGMTGSEIDLAAKRRMVPAGSLLAGVVAYSTAVGLLLGLRLRAEYCGESLGEAPEAVKKQRARGGSLIEAAGTNASWLAGPLAAILVKELRYLSRSGVMLFSLVAPMIVLFAASGSLGGESSLLLRYMFPMAVAYGFLPLTRLVCNSLGGEGAGIQLYFLAPTPFHTVVLAKNILHVGLFGLQLLLVGTMVVFRFGLPAGQLAFATLCWLLFALPANLAAGNILSITMAYRMTLTRMSREQGSVGNGLMSLLIQMAIFAVGVAVYLPLAILGHAGWSIPVLLALAVLAVLFWLRVLGNVDRMVQVRREALMTALVRAA</sequence>
<feature type="transmembrane region" description="Helical" evidence="1">
    <location>
        <begin position="128"/>
        <end position="155"/>
    </location>
</feature>
<keyword evidence="1" id="KW-0472">Membrane</keyword>
<feature type="transmembrane region" description="Helical" evidence="1">
    <location>
        <begin position="161"/>
        <end position="187"/>
    </location>
</feature>
<feature type="transmembrane region" description="Helical" evidence="1">
    <location>
        <begin position="199"/>
        <end position="218"/>
    </location>
</feature>
<accession>A0A2Z5G6A1</accession>
<feature type="transmembrane region" description="Helical" evidence="1">
    <location>
        <begin position="346"/>
        <end position="366"/>
    </location>
</feature>
<feature type="transmembrane region" description="Helical" evidence="1">
    <location>
        <begin position="524"/>
        <end position="545"/>
    </location>
</feature>
<keyword evidence="3" id="KW-1185">Reference proteome</keyword>
<evidence type="ECO:0000313" key="3">
    <source>
        <dbReference type="Proteomes" id="UP000253606"/>
    </source>
</evidence>
<feature type="transmembrane region" description="Helical" evidence="1">
    <location>
        <begin position="49"/>
        <end position="74"/>
    </location>
</feature>
<keyword evidence="1" id="KW-0812">Transmembrane</keyword>
<organism evidence="2 3">
    <name type="scientific">Acidisarcina polymorpha</name>
    <dbReference type="NCBI Taxonomy" id="2211140"/>
    <lineage>
        <taxon>Bacteria</taxon>
        <taxon>Pseudomonadati</taxon>
        <taxon>Acidobacteriota</taxon>
        <taxon>Terriglobia</taxon>
        <taxon>Terriglobales</taxon>
        <taxon>Acidobacteriaceae</taxon>
        <taxon>Acidisarcina</taxon>
    </lineage>
</organism>
<evidence type="ECO:0000256" key="1">
    <source>
        <dbReference type="SAM" id="Phobius"/>
    </source>
</evidence>
<dbReference type="OrthoDB" id="111561at2"/>
<dbReference type="Proteomes" id="UP000253606">
    <property type="component" value="Chromosome"/>
</dbReference>
<dbReference type="AlphaFoldDB" id="A0A2Z5G6A1"/>
<feature type="transmembrane region" description="Helical" evidence="1">
    <location>
        <begin position="499"/>
        <end position="518"/>
    </location>
</feature>
<feature type="transmembrane region" description="Helical" evidence="1">
    <location>
        <begin position="450"/>
        <end position="478"/>
    </location>
</feature>
<evidence type="ECO:0000313" key="2">
    <source>
        <dbReference type="EMBL" id="AXC14631.1"/>
    </source>
</evidence>
<dbReference type="EMBL" id="CP030840">
    <property type="protein sequence ID" value="AXC14631.1"/>
    <property type="molecule type" value="Genomic_DNA"/>
</dbReference>
<gene>
    <name evidence="2" type="ORF">ACPOL_5383</name>
</gene>
<feature type="transmembrane region" description="Helical" evidence="1">
    <location>
        <begin position="86"/>
        <end position="107"/>
    </location>
</feature>
<name>A0A2Z5G6A1_9BACT</name>
<reference evidence="2 3" key="1">
    <citation type="journal article" date="2018" name="Front. Microbiol.">
        <title>Hydrolytic Capabilities as a Key to Environmental Success: Chitinolytic and Cellulolytic Acidobacteria From Acidic Sub-arctic Soils and Boreal Peatlands.</title>
        <authorList>
            <person name="Belova S.E."/>
            <person name="Ravin N.V."/>
            <person name="Pankratov T.A."/>
            <person name="Rakitin A.L."/>
            <person name="Ivanova A.A."/>
            <person name="Beletsky A.V."/>
            <person name="Mardanov A.V."/>
            <person name="Sinninghe Damste J.S."/>
            <person name="Dedysh S.N."/>
        </authorList>
    </citation>
    <scope>NUCLEOTIDE SEQUENCE [LARGE SCALE GENOMIC DNA]</scope>
    <source>
        <strain evidence="2 3">SBC82</strain>
    </source>
</reference>
<protein>
    <submittedName>
        <fullName evidence="2">Uncharacterized protein</fullName>
    </submittedName>
</protein>
<keyword evidence="1" id="KW-1133">Transmembrane helix</keyword>